<dbReference type="InterPro" id="IPR016181">
    <property type="entry name" value="Acyl_CoA_acyltransferase"/>
</dbReference>
<dbReference type="InterPro" id="IPR000182">
    <property type="entry name" value="GNAT_dom"/>
</dbReference>
<name>A0ABV5E4F5_9ACTN</name>
<organism evidence="4 5">
    <name type="scientific">Streptomyces broussonetiae</name>
    <dbReference type="NCBI Taxonomy" id="2686304"/>
    <lineage>
        <taxon>Bacteria</taxon>
        <taxon>Bacillati</taxon>
        <taxon>Actinomycetota</taxon>
        <taxon>Actinomycetes</taxon>
        <taxon>Kitasatosporales</taxon>
        <taxon>Streptomycetaceae</taxon>
        <taxon>Streptomyces</taxon>
    </lineage>
</organism>
<keyword evidence="1" id="KW-0808">Transferase</keyword>
<dbReference type="PANTHER" id="PTHR43877">
    <property type="entry name" value="AMINOALKYLPHOSPHONATE N-ACETYLTRANSFERASE-RELATED-RELATED"/>
    <property type="match status" value="1"/>
</dbReference>
<reference evidence="4 5" key="1">
    <citation type="submission" date="2024-01" db="EMBL/GenBank/DDBJ databases">
        <title>Genome mining of biosynthetic gene clusters to explore secondary metabolites of Streptomyces sp.</title>
        <authorList>
            <person name="Baig A."/>
            <person name="Ajitkumar Shintre N."/>
            <person name="Kumar H."/>
            <person name="Anbarasu A."/>
            <person name="Ramaiah S."/>
        </authorList>
    </citation>
    <scope>NUCLEOTIDE SEQUENCE [LARGE SCALE GENOMIC DNA]</scope>
    <source>
        <strain evidence="4 5">A57</strain>
    </source>
</reference>
<keyword evidence="2" id="KW-0012">Acyltransferase</keyword>
<dbReference type="SUPFAM" id="SSF55729">
    <property type="entry name" value="Acyl-CoA N-acyltransferases (Nat)"/>
    <property type="match status" value="1"/>
</dbReference>
<feature type="domain" description="N-acetyltransferase" evidence="3">
    <location>
        <begin position="2"/>
        <end position="170"/>
    </location>
</feature>
<gene>
    <name evidence="4" type="ORF">VSS16_02650</name>
</gene>
<comment type="caution">
    <text evidence="4">The sequence shown here is derived from an EMBL/GenBank/DDBJ whole genome shotgun (WGS) entry which is preliminary data.</text>
</comment>
<dbReference type="Proteomes" id="UP001585080">
    <property type="component" value="Unassembled WGS sequence"/>
</dbReference>
<dbReference type="Pfam" id="PF00583">
    <property type="entry name" value="Acetyltransf_1"/>
    <property type="match status" value="1"/>
</dbReference>
<dbReference type="PROSITE" id="PS51186">
    <property type="entry name" value="GNAT"/>
    <property type="match status" value="1"/>
</dbReference>
<dbReference type="InterPro" id="IPR050832">
    <property type="entry name" value="Bact_Acetyltransf"/>
</dbReference>
<evidence type="ECO:0000256" key="1">
    <source>
        <dbReference type="ARBA" id="ARBA00022679"/>
    </source>
</evidence>
<dbReference type="Gene3D" id="3.40.630.30">
    <property type="match status" value="1"/>
</dbReference>
<evidence type="ECO:0000313" key="5">
    <source>
        <dbReference type="Proteomes" id="UP001585080"/>
    </source>
</evidence>
<evidence type="ECO:0000259" key="3">
    <source>
        <dbReference type="PROSITE" id="PS51186"/>
    </source>
</evidence>
<evidence type="ECO:0000313" key="4">
    <source>
        <dbReference type="EMBL" id="MFB8771646.1"/>
    </source>
</evidence>
<protein>
    <submittedName>
        <fullName evidence="4">GNAT family N-acetyltransferase</fullName>
    </submittedName>
</protein>
<dbReference type="CDD" id="cd04301">
    <property type="entry name" value="NAT_SF"/>
    <property type="match status" value="1"/>
</dbReference>
<proteinExistence type="predicted"/>
<dbReference type="RefSeq" id="WP_376730685.1">
    <property type="nucleotide sequence ID" value="NZ_JAYMRP010000002.1"/>
</dbReference>
<accession>A0ABV5E4F5</accession>
<dbReference type="EMBL" id="JAYMRP010000002">
    <property type="protein sequence ID" value="MFB8771646.1"/>
    <property type="molecule type" value="Genomic_DNA"/>
</dbReference>
<evidence type="ECO:0000256" key="2">
    <source>
        <dbReference type="ARBA" id="ARBA00023315"/>
    </source>
</evidence>
<keyword evidence="5" id="KW-1185">Reference proteome</keyword>
<sequence>MTHIREMSLDDCDRVAAIRIGGWRAAYRGLMPGPYLDALSVTEDARRHRARLTEGDGTALNLVAERSGEIVGWGCHGPYRGDTGTPGAELYALYVAPDHYGEGIGHALLTESVRRCAAAGHERMFLWVLKGNTGARRFYERSGFRADGAEEPFEAGGVEVPEVRYVRPLP</sequence>